<dbReference type="InterPro" id="IPR054728">
    <property type="entry name" value="RsmB-like_ferredoxin"/>
</dbReference>
<feature type="active site" description="Nucleophile" evidence="14">
    <location>
        <position position="372"/>
    </location>
</feature>
<dbReference type="Gene3D" id="3.40.50.150">
    <property type="entry name" value="Vaccinia Virus protein VP39"/>
    <property type="match status" value="1"/>
</dbReference>
<comment type="caution">
    <text evidence="16">The sequence shown here is derived from an EMBL/GenBank/DDBJ whole genome shotgun (WGS) entry which is preliminary data.</text>
</comment>
<evidence type="ECO:0000256" key="8">
    <source>
        <dbReference type="ARBA" id="ARBA00022679"/>
    </source>
</evidence>
<dbReference type="InterPro" id="IPR029063">
    <property type="entry name" value="SAM-dependent_MTases_sf"/>
</dbReference>
<reference evidence="16 17" key="1">
    <citation type="submission" date="2019-03" db="EMBL/GenBank/DDBJ databases">
        <title>Seongchinamella monodicae gen. nov., sp. nov., a novel member of the Gammaproteobacteria isolated from a tidal mudflat of beach.</title>
        <authorList>
            <person name="Yang H.G."/>
            <person name="Kang J.W."/>
            <person name="Lee S.D."/>
        </authorList>
    </citation>
    <scope>NUCLEOTIDE SEQUENCE [LARGE SCALE GENOMIC DNA]</scope>
    <source>
        <strain evidence="16 17">GH4-78</strain>
    </source>
</reference>
<dbReference type="Gene3D" id="3.30.70.1170">
    <property type="entry name" value="Sun protein, domain 3"/>
    <property type="match status" value="1"/>
</dbReference>
<dbReference type="Gene3D" id="1.10.940.10">
    <property type="entry name" value="NusB-like"/>
    <property type="match status" value="1"/>
</dbReference>
<comment type="function">
    <text evidence="1">Specifically methylates the cytosine at position 967 (m5C967) of 16S rRNA.</text>
</comment>
<evidence type="ECO:0000256" key="5">
    <source>
        <dbReference type="ARBA" id="ARBA00022490"/>
    </source>
</evidence>
<feature type="binding site" evidence="14">
    <location>
        <position position="274"/>
    </location>
    <ligand>
        <name>S-adenosyl-L-methionine</name>
        <dbReference type="ChEBI" id="CHEBI:59789"/>
    </ligand>
</feature>
<dbReference type="Pfam" id="PF01189">
    <property type="entry name" value="Methyltr_RsmB-F"/>
    <property type="match status" value="1"/>
</dbReference>
<dbReference type="InterPro" id="IPR023267">
    <property type="entry name" value="RCMT"/>
</dbReference>
<evidence type="ECO:0000256" key="7">
    <source>
        <dbReference type="ARBA" id="ARBA00022603"/>
    </source>
</evidence>
<dbReference type="Proteomes" id="UP000295554">
    <property type="component" value="Unassembled WGS sequence"/>
</dbReference>
<evidence type="ECO:0000256" key="13">
    <source>
        <dbReference type="ARBA" id="ARBA00047283"/>
    </source>
</evidence>
<evidence type="ECO:0000256" key="1">
    <source>
        <dbReference type="ARBA" id="ARBA00002724"/>
    </source>
</evidence>
<keyword evidence="17" id="KW-1185">Reference proteome</keyword>
<evidence type="ECO:0000256" key="14">
    <source>
        <dbReference type="PROSITE-ProRule" id="PRU01023"/>
    </source>
</evidence>
<evidence type="ECO:0000256" key="10">
    <source>
        <dbReference type="ARBA" id="ARBA00022884"/>
    </source>
</evidence>
<dbReference type="InterPro" id="IPR004573">
    <property type="entry name" value="rRNA_ssu_MeTfrase_B"/>
</dbReference>
<dbReference type="CDD" id="cd02440">
    <property type="entry name" value="AdoMet_MTases"/>
    <property type="match status" value="1"/>
</dbReference>
<dbReference type="EMBL" id="SMSE01000001">
    <property type="protein sequence ID" value="TDG15794.1"/>
    <property type="molecule type" value="Genomic_DNA"/>
</dbReference>
<dbReference type="NCBIfam" id="NF008149">
    <property type="entry name" value="PRK10901.1"/>
    <property type="match status" value="1"/>
</dbReference>
<dbReference type="GO" id="GO:0003723">
    <property type="term" value="F:RNA binding"/>
    <property type="evidence" value="ECO:0007669"/>
    <property type="project" value="UniProtKB-UniRule"/>
</dbReference>
<dbReference type="GO" id="GO:0006355">
    <property type="term" value="P:regulation of DNA-templated transcription"/>
    <property type="evidence" value="ECO:0007669"/>
    <property type="project" value="InterPro"/>
</dbReference>
<evidence type="ECO:0000256" key="3">
    <source>
        <dbReference type="ARBA" id="ARBA00007494"/>
    </source>
</evidence>
<name>A0A4R5LWE1_9GAMM</name>
<keyword evidence="6" id="KW-0698">rRNA processing</keyword>
<sequence>MARDTRATAAGVLAGVLAGKSLNQVLPPALEQVTPRDRGLLQQLCYGTLRQAPRLQSILDQLLTRPMRDKDRDVQGLLLCGLYQLDGTRIPDHAAVSATVAATRALKKPWAKSLTNAVLRRFLRERESLLANLDIAAAAAHPQWLFDAIHRQWPQHATTIIDANNSQPPMTLRVNRGKGSREDYLRTLDEAGIGARPGTRSADAIYLDSPMDVAGLPGFEEGRISVQDEAAQLAAQLLAAAAGERVLDACAAPGGKSCHILEQQPLLGELVAMDVDPQRLARVEQNLERLQLQAHVIVGDATRPPAELAAGSFDRILVDAPCSASGVVRRHPDVKLLRRERDIKGFSEQQRAILDGLWPLLRPGGRLLYATCSLLEGENTAVVQQFLAATPDARLGALSPAPGESTATGCQLLPDPWGPDGLFYSLLEKT</sequence>
<dbReference type="EC" id="2.1.1.176" evidence="4"/>
<protein>
    <recommendedName>
        <fullName evidence="4">16S rRNA (cytosine(967)-C(5))-methyltransferase</fullName>
        <ecNumber evidence="4">2.1.1.176</ecNumber>
    </recommendedName>
    <alternativeName>
        <fullName evidence="11">16S rRNA m5C967 methyltransferase</fullName>
    </alternativeName>
    <alternativeName>
        <fullName evidence="12">rRNA (cytosine-C(5)-)-methyltransferase RsmB</fullName>
    </alternativeName>
</protein>
<dbReference type="InterPro" id="IPR006027">
    <property type="entry name" value="NusB_RsmB_TIM44"/>
</dbReference>
<comment type="similarity">
    <text evidence="3 14">Belongs to the class I-like SAM-binding methyltransferase superfamily. RsmB/NOP family.</text>
</comment>
<dbReference type="NCBIfam" id="TIGR00563">
    <property type="entry name" value="rsmB"/>
    <property type="match status" value="1"/>
</dbReference>
<dbReference type="Pfam" id="PF22458">
    <property type="entry name" value="RsmF-B_ferredox"/>
    <property type="match status" value="1"/>
</dbReference>
<evidence type="ECO:0000256" key="12">
    <source>
        <dbReference type="ARBA" id="ARBA00031088"/>
    </source>
</evidence>
<accession>A0A4R5LWE1</accession>
<keyword evidence="8 14" id="KW-0808">Transferase</keyword>
<dbReference type="PROSITE" id="PS01153">
    <property type="entry name" value="NOL1_NOP2_SUN"/>
    <property type="match status" value="1"/>
</dbReference>
<evidence type="ECO:0000313" key="16">
    <source>
        <dbReference type="EMBL" id="TDG15794.1"/>
    </source>
</evidence>
<keyword evidence="7 14" id="KW-0489">Methyltransferase</keyword>
<evidence type="ECO:0000256" key="9">
    <source>
        <dbReference type="ARBA" id="ARBA00022691"/>
    </source>
</evidence>
<organism evidence="16 17">
    <name type="scientific">Seongchinamella unica</name>
    <dbReference type="NCBI Taxonomy" id="2547392"/>
    <lineage>
        <taxon>Bacteria</taxon>
        <taxon>Pseudomonadati</taxon>
        <taxon>Pseudomonadota</taxon>
        <taxon>Gammaproteobacteria</taxon>
        <taxon>Cellvibrionales</taxon>
        <taxon>Halieaceae</taxon>
        <taxon>Seongchinamella</taxon>
    </lineage>
</organism>
<keyword evidence="5" id="KW-0963">Cytoplasm</keyword>
<dbReference type="PROSITE" id="PS51686">
    <property type="entry name" value="SAM_MT_RSMB_NOP"/>
    <property type="match status" value="1"/>
</dbReference>
<dbReference type="GO" id="GO:0005829">
    <property type="term" value="C:cytosol"/>
    <property type="evidence" value="ECO:0007669"/>
    <property type="project" value="TreeGrafter"/>
</dbReference>
<dbReference type="AlphaFoldDB" id="A0A4R5LWE1"/>
<feature type="binding site" evidence="14">
    <location>
        <begin position="250"/>
        <end position="256"/>
    </location>
    <ligand>
        <name>S-adenosyl-L-methionine</name>
        <dbReference type="ChEBI" id="CHEBI:59789"/>
    </ligand>
</feature>
<comment type="catalytic activity">
    <reaction evidence="13">
        <text>cytidine(967) in 16S rRNA + S-adenosyl-L-methionine = 5-methylcytidine(967) in 16S rRNA + S-adenosyl-L-homocysteine + H(+)</text>
        <dbReference type="Rhea" id="RHEA:42748"/>
        <dbReference type="Rhea" id="RHEA-COMP:10219"/>
        <dbReference type="Rhea" id="RHEA-COMP:10220"/>
        <dbReference type="ChEBI" id="CHEBI:15378"/>
        <dbReference type="ChEBI" id="CHEBI:57856"/>
        <dbReference type="ChEBI" id="CHEBI:59789"/>
        <dbReference type="ChEBI" id="CHEBI:74483"/>
        <dbReference type="ChEBI" id="CHEBI:82748"/>
        <dbReference type="EC" id="2.1.1.176"/>
    </reaction>
</comment>
<proteinExistence type="inferred from homology"/>
<dbReference type="SUPFAM" id="SSF53335">
    <property type="entry name" value="S-adenosyl-L-methionine-dependent methyltransferases"/>
    <property type="match status" value="1"/>
</dbReference>
<dbReference type="InterPro" id="IPR018314">
    <property type="entry name" value="RsmB/NOL1/NOP2-like_CS"/>
</dbReference>
<comment type="subcellular location">
    <subcellularLocation>
        <location evidence="2">Cytoplasm</location>
    </subcellularLocation>
</comment>
<dbReference type="FunFam" id="3.30.70.1170:FF:000002">
    <property type="entry name" value="Ribosomal RNA small subunit methyltransferase B"/>
    <property type="match status" value="1"/>
</dbReference>
<dbReference type="RefSeq" id="WP_133210595.1">
    <property type="nucleotide sequence ID" value="NZ_SMSE01000001.1"/>
</dbReference>
<keyword evidence="9 14" id="KW-0949">S-adenosyl-L-methionine</keyword>
<keyword evidence="10 14" id="KW-0694">RNA-binding</keyword>
<feature type="domain" description="SAM-dependent MTase RsmB/NOP-type" evidence="15">
    <location>
        <begin position="160"/>
        <end position="430"/>
    </location>
</feature>
<dbReference type="GO" id="GO:0009383">
    <property type="term" value="F:rRNA (cytosine-C5-)-methyltransferase activity"/>
    <property type="evidence" value="ECO:0007669"/>
    <property type="project" value="TreeGrafter"/>
</dbReference>
<dbReference type="Pfam" id="PF01029">
    <property type="entry name" value="NusB"/>
    <property type="match status" value="1"/>
</dbReference>
<dbReference type="OrthoDB" id="9810297at2"/>
<evidence type="ECO:0000256" key="11">
    <source>
        <dbReference type="ARBA" id="ARBA00030399"/>
    </source>
</evidence>
<evidence type="ECO:0000256" key="2">
    <source>
        <dbReference type="ARBA" id="ARBA00004496"/>
    </source>
</evidence>
<dbReference type="InterPro" id="IPR001678">
    <property type="entry name" value="MeTrfase_RsmB-F_NOP2_dom"/>
</dbReference>
<dbReference type="InterPro" id="IPR035926">
    <property type="entry name" value="NusB-like_sf"/>
</dbReference>
<dbReference type="PANTHER" id="PTHR22807:SF61">
    <property type="entry name" value="NOL1_NOP2_SUN FAMILY PROTEIN _ ANTITERMINATION NUSB DOMAIN-CONTAINING PROTEIN"/>
    <property type="match status" value="1"/>
</dbReference>
<dbReference type="PRINTS" id="PR02008">
    <property type="entry name" value="RCMTFAMILY"/>
</dbReference>
<gene>
    <name evidence="16" type="primary">rsmB</name>
    <name evidence="16" type="ORF">E2F43_06095</name>
</gene>
<dbReference type="PANTHER" id="PTHR22807">
    <property type="entry name" value="NOP2 YEAST -RELATED NOL1/NOP2/FMU SUN DOMAIN-CONTAINING"/>
    <property type="match status" value="1"/>
</dbReference>
<evidence type="ECO:0000313" key="17">
    <source>
        <dbReference type="Proteomes" id="UP000295554"/>
    </source>
</evidence>
<dbReference type="FunFam" id="3.40.50.150:FF:000022">
    <property type="entry name" value="Ribosomal RNA small subunit methyltransferase B"/>
    <property type="match status" value="1"/>
</dbReference>
<feature type="binding site" evidence="14">
    <location>
        <position position="300"/>
    </location>
    <ligand>
        <name>S-adenosyl-L-methionine</name>
        <dbReference type="ChEBI" id="CHEBI:59789"/>
    </ligand>
</feature>
<evidence type="ECO:0000259" key="15">
    <source>
        <dbReference type="PROSITE" id="PS51686"/>
    </source>
</evidence>
<dbReference type="SUPFAM" id="SSF48013">
    <property type="entry name" value="NusB-like"/>
    <property type="match status" value="1"/>
</dbReference>
<dbReference type="GO" id="GO:0070475">
    <property type="term" value="P:rRNA base methylation"/>
    <property type="evidence" value="ECO:0007669"/>
    <property type="project" value="TreeGrafter"/>
</dbReference>
<evidence type="ECO:0000256" key="6">
    <source>
        <dbReference type="ARBA" id="ARBA00022552"/>
    </source>
</evidence>
<feature type="binding site" evidence="14">
    <location>
        <position position="319"/>
    </location>
    <ligand>
        <name>S-adenosyl-L-methionine</name>
        <dbReference type="ChEBI" id="CHEBI:59789"/>
    </ligand>
</feature>
<dbReference type="InterPro" id="IPR049560">
    <property type="entry name" value="MeTrfase_RsmB-F_NOP2_cat"/>
</dbReference>
<evidence type="ECO:0000256" key="4">
    <source>
        <dbReference type="ARBA" id="ARBA00012140"/>
    </source>
</evidence>